<keyword evidence="7" id="KW-0675">Receptor</keyword>
<proteinExistence type="predicted"/>
<dbReference type="PROSITE" id="PS50262">
    <property type="entry name" value="G_PROTEIN_RECEP_F1_2"/>
    <property type="match status" value="1"/>
</dbReference>
<feature type="transmembrane region" description="Helical" evidence="10">
    <location>
        <begin position="294"/>
        <end position="321"/>
    </location>
</feature>
<feature type="domain" description="G-protein coupled receptors family 1 profile" evidence="11">
    <location>
        <begin position="48"/>
        <end position="318"/>
    </location>
</feature>
<dbReference type="EMBL" id="JAWDGP010000543">
    <property type="protein sequence ID" value="KAK3799731.1"/>
    <property type="molecule type" value="Genomic_DNA"/>
</dbReference>
<dbReference type="PANTHER" id="PTHR24246">
    <property type="entry name" value="OLFACTORY RECEPTOR AND ADENOSINE RECEPTOR"/>
    <property type="match status" value="1"/>
</dbReference>
<evidence type="ECO:0000256" key="7">
    <source>
        <dbReference type="ARBA" id="ARBA00023170"/>
    </source>
</evidence>
<evidence type="ECO:0000256" key="1">
    <source>
        <dbReference type="ARBA" id="ARBA00004651"/>
    </source>
</evidence>
<evidence type="ECO:0000256" key="8">
    <source>
        <dbReference type="ARBA" id="ARBA00023180"/>
    </source>
</evidence>
<protein>
    <recommendedName>
        <fullName evidence="11">G-protein coupled receptors family 1 profile domain-containing protein</fullName>
    </recommendedName>
</protein>
<evidence type="ECO:0000313" key="12">
    <source>
        <dbReference type="EMBL" id="KAK3799731.1"/>
    </source>
</evidence>
<evidence type="ECO:0000259" key="11">
    <source>
        <dbReference type="PROSITE" id="PS50262"/>
    </source>
</evidence>
<feature type="transmembrane region" description="Helical" evidence="10">
    <location>
        <begin position="150"/>
        <end position="173"/>
    </location>
</feature>
<comment type="caution">
    <text evidence="12">The sequence shown here is derived from an EMBL/GenBank/DDBJ whole genome shotgun (WGS) entry which is preliminary data.</text>
</comment>
<keyword evidence="13" id="KW-1185">Reference proteome</keyword>
<dbReference type="GO" id="GO:0005886">
    <property type="term" value="C:plasma membrane"/>
    <property type="evidence" value="ECO:0007669"/>
    <property type="project" value="UniProtKB-SubCell"/>
</dbReference>
<organism evidence="12 13">
    <name type="scientific">Elysia crispata</name>
    <name type="common">lettuce slug</name>
    <dbReference type="NCBI Taxonomy" id="231223"/>
    <lineage>
        <taxon>Eukaryota</taxon>
        <taxon>Metazoa</taxon>
        <taxon>Spiralia</taxon>
        <taxon>Lophotrochozoa</taxon>
        <taxon>Mollusca</taxon>
        <taxon>Gastropoda</taxon>
        <taxon>Heterobranchia</taxon>
        <taxon>Euthyneura</taxon>
        <taxon>Panpulmonata</taxon>
        <taxon>Sacoglossa</taxon>
        <taxon>Placobranchoidea</taxon>
        <taxon>Plakobranchidae</taxon>
        <taxon>Elysia</taxon>
    </lineage>
</organism>
<dbReference type="Proteomes" id="UP001283361">
    <property type="component" value="Unassembled WGS sequence"/>
</dbReference>
<evidence type="ECO:0000256" key="9">
    <source>
        <dbReference type="ARBA" id="ARBA00023224"/>
    </source>
</evidence>
<keyword evidence="8" id="KW-0325">Glycoprotein</keyword>
<dbReference type="InterPro" id="IPR017452">
    <property type="entry name" value="GPCR_Rhodpsn_7TM"/>
</dbReference>
<evidence type="ECO:0000256" key="2">
    <source>
        <dbReference type="ARBA" id="ARBA00022475"/>
    </source>
</evidence>
<gene>
    <name evidence="12" type="ORF">RRG08_017432</name>
</gene>
<dbReference type="Pfam" id="PF10324">
    <property type="entry name" value="7TM_GPCR_Srw"/>
    <property type="match status" value="1"/>
</dbReference>
<comment type="subcellular location">
    <subcellularLocation>
        <location evidence="1">Cell membrane</location>
        <topology evidence="1">Multi-pass membrane protein</topology>
    </subcellularLocation>
</comment>
<keyword evidence="3 10" id="KW-0812">Transmembrane</keyword>
<evidence type="ECO:0000256" key="5">
    <source>
        <dbReference type="ARBA" id="ARBA00023040"/>
    </source>
</evidence>
<evidence type="ECO:0000256" key="10">
    <source>
        <dbReference type="SAM" id="Phobius"/>
    </source>
</evidence>
<feature type="transmembrane region" description="Helical" evidence="10">
    <location>
        <begin position="254"/>
        <end position="282"/>
    </location>
</feature>
<accession>A0AAE1B6A0</accession>
<evidence type="ECO:0000256" key="3">
    <source>
        <dbReference type="ARBA" id="ARBA00022692"/>
    </source>
</evidence>
<sequence length="347" mass="39092">MWNSSESLLDGENETSLFPQLISRSLRNAFLMANGSFTLLVALAALPANFLNMLIFWSLGLDSSVNINFFALSAADFSNACMYAFIAVIWLDMSEIIQLPLDLTNLQYLSGPLIICMSTYGSWLTAVTSTERCFSVRFPLKVKHIFSRKVTSGLIASMLVVQVIIMITSLALVRWRVTALPGSERSKVILDTSDAERDVYITLLFWGSSLPASICFCVIVMSTVFLAMTLRQRERWLQTLPGQRNESVERNKRLAATVVAISAIYITCLLPGVAIVGVFTMIPNLDILNIQNEHMSLVLISFVSIFQTVSLMANIFIYYSMNSRYKQCFKRMFCFACNKIRTRNHHE</sequence>
<reference evidence="12" key="1">
    <citation type="journal article" date="2023" name="G3 (Bethesda)">
        <title>A reference genome for the long-term kleptoplast-retaining sea slug Elysia crispata morphotype clarki.</title>
        <authorList>
            <person name="Eastman K.E."/>
            <person name="Pendleton A.L."/>
            <person name="Shaikh M.A."/>
            <person name="Suttiyut T."/>
            <person name="Ogas R."/>
            <person name="Tomko P."/>
            <person name="Gavelis G."/>
            <person name="Widhalm J.R."/>
            <person name="Wisecaver J.H."/>
        </authorList>
    </citation>
    <scope>NUCLEOTIDE SEQUENCE</scope>
    <source>
        <strain evidence="12">ECLA1</strain>
    </source>
</reference>
<keyword evidence="2" id="KW-1003">Cell membrane</keyword>
<dbReference type="Gene3D" id="1.20.1070.10">
    <property type="entry name" value="Rhodopsin 7-helix transmembrane proteins"/>
    <property type="match status" value="1"/>
</dbReference>
<dbReference type="PANTHER" id="PTHR24246:SF27">
    <property type="entry name" value="ADENOSINE RECEPTOR, ISOFORM A"/>
    <property type="match status" value="1"/>
</dbReference>
<dbReference type="GO" id="GO:0008528">
    <property type="term" value="F:G protein-coupled peptide receptor activity"/>
    <property type="evidence" value="ECO:0007669"/>
    <property type="project" value="InterPro"/>
</dbReference>
<keyword evidence="5" id="KW-0297">G-protein coupled receptor</keyword>
<evidence type="ECO:0000313" key="13">
    <source>
        <dbReference type="Proteomes" id="UP001283361"/>
    </source>
</evidence>
<keyword evidence="6 10" id="KW-0472">Membrane</keyword>
<dbReference type="AlphaFoldDB" id="A0AAE1B6A0"/>
<keyword evidence="9" id="KW-0807">Transducer</keyword>
<evidence type="ECO:0000256" key="6">
    <source>
        <dbReference type="ARBA" id="ARBA00023136"/>
    </source>
</evidence>
<name>A0AAE1B6A0_9GAST</name>
<feature type="transmembrane region" description="Helical" evidence="10">
    <location>
        <begin position="203"/>
        <end position="228"/>
    </location>
</feature>
<dbReference type="SUPFAM" id="SSF81321">
    <property type="entry name" value="Family A G protein-coupled receptor-like"/>
    <property type="match status" value="1"/>
</dbReference>
<feature type="transmembrane region" description="Helical" evidence="10">
    <location>
        <begin position="111"/>
        <end position="129"/>
    </location>
</feature>
<feature type="transmembrane region" description="Helical" evidence="10">
    <location>
        <begin position="69"/>
        <end position="91"/>
    </location>
</feature>
<feature type="transmembrane region" description="Helical" evidence="10">
    <location>
        <begin position="37"/>
        <end position="57"/>
    </location>
</feature>
<dbReference type="InterPro" id="IPR019427">
    <property type="entry name" value="7TM_GPCR_serpentine_rcpt_Srw"/>
</dbReference>
<keyword evidence="4 10" id="KW-1133">Transmembrane helix</keyword>
<evidence type="ECO:0000256" key="4">
    <source>
        <dbReference type="ARBA" id="ARBA00022989"/>
    </source>
</evidence>